<dbReference type="GO" id="GO:0005230">
    <property type="term" value="F:extracellular ligand-gated monoatomic ion channel activity"/>
    <property type="evidence" value="ECO:0007669"/>
    <property type="project" value="InterPro"/>
</dbReference>
<feature type="compositionally biased region" description="Polar residues" evidence="7">
    <location>
        <begin position="829"/>
        <end position="841"/>
    </location>
</feature>
<sequence>MELIDGYDDGTTEGSVVYIVARDGIRDNHTRLVLRLGEEEVFGPNPSFNTSYFTLCLWFKAITFYDKNSLVSYAIDDKENLLNYMVASTGLALRHGTNELFFNVLLLPLVWYPVCVSGQPDSITIWMSEHGQQHYDFNFQLPFTGVMVLGQDQDMVDGGYNSGQAYTGHITGLTLWNAALVGDQMIAWSQCHFSPGMVMPLMVWDDMVPFLKPHNETGGLMLYREHLCGTRNITSYKKLLLFSHRLPLNATRKFLATFMLKAATQVEKMRTILENNNNLCHSRSYSGNLAFMGLLYNCSMKEFSDLNGIHISVTPFWHPVYQGYGYSYICPFYQRDRLQSVFITNTGHWILDLGNKICTFGEYIPETQPVFHLRVKCLDEDQILYTYLDFVLEAVTRSQPGGGSVYFHGVGPYTITLDHNDTWCLKRWGTQDKLLCTVSRSLPVGPLTWKDENDICTQLHIESGLQLAPTGVMLTKCSPDHFTCRDNQCVPLDKVCNSENDCFDGADEIDCFTAHPLATYISTSPPQIPLPFQVDVNIRTADVDLMNAAVKANLRLTISWEDARIEMRHLQNVAKRLTSYNTTLWSPNVQTFNSLEFATTASPPMILAKRLSPGKRVDGEYLSFPGHGHPVVLIIDLHTHTYCRYDLLKYPDDIQTCNITFQILNVRKEGLKWELPSSSEVKCPEFHEEFWVKDCRFLLPSNFSSSFFVQLTFRRKNAYHIWATYLPCILLLGIGYGTLLLPLDNFNERGTMSLTTLLVFISLYAQTTASLPRTAYLKRIDLWYVFCIAFLTLVILTNLATSTTTNKKATTTEGPYWWHPNVSVEQRNEAWSSKNLPNSNTQQQQQHQQQQCHEEAGVKRKELVLRTASVVLGVSSLIFIIVYFTGAYITM</sequence>
<gene>
    <name evidence="10" type="ORF">Pmani_020376</name>
</gene>
<dbReference type="InterPro" id="IPR006201">
    <property type="entry name" value="Neur_channel"/>
</dbReference>
<dbReference type="InterPro" id="IPR013320">
    <property type="entry name" value="ConA-like_dom_sf"/>
</dbReference>
<dbReference type="Pfam" id="PF00354">
    <property type="entry name" value="Pentaxin"/>
    <property type="match status" value="1"/>
</dbReference>
<dbReference type="InterPro" id="IPR038050">
    <property type="entry name" value="Neuro_actylchol_rec"/>
</dbReference>
<dbReference type="InterPro" id="IPR036719">
    <property type="entry name" value="Neuro-gated_channel_TM_sf"/>
</dbReference>
<dbReference type="InterPro" id="IPR023415">
    <property type="entry name" value="LDLR_class-A_CS"/>
</dbReference>
<dbReference type="PROSITE" id="PS50068">
    <property type="entry name" value="LDLRA_2"/>
    <property type="match status" value="1"/>
</dbReference>
<dbReference type="PANTHER" id="PTHR18945">
    <property type="entry name" value="NEUROTRANSMITTER GATED ION CHANNEL"/>
    <property type="match status" value="1"/>
</dbReference>
<dbReference type="SUPFAM" id="SSF63712">
    <property type="entry name" value="Nicotinic receptor ligand binding domain-like"/>
    <property type="match status" value="1"/>
</dbReference>
<evidence type="ECO:0000313" key="10">
    <source>
        <dbReference type="EMBL" id="KAK4307898.1"/>
    </source>
</evidence>
<dbReference type="Pfam" id="PF00057">
    <property type="entry name" value="Ldl_recept_a"/>
    <property type="match status" value="1"/>
</dbReference>
<comment type="subcellular location">
    <subcellularLocation>
        <location evidence="1">Membrane</location>
        <topology evidence="1">Multi-pass membrane protein</topology>
    </subcellularLocation>
</comment>
<evidence type="ECO:0000256" key="3">
    <source>
        <dbReference type="ARBA" id="ARBA00022989"/>
    </source>
</evidence>
<dbReference type="InterPro" id="IPR036055">
    <property type="entry name" value="LDL_receptor-like_sf"/>
</dbReference>
<dbReference type="InterPro" id="IPR002172">
    <property type="entry name" value="LDrepeatLR_classA_rpt"/>
</dbReference>
<comment type="caution">
    <text evidence="10">The sequence shown here is derived from an EMBL/GenBank/DDBJ whole genome shotgun (WGS) entry which is preliminary data.</text>
</comment>
<dbReference type="Proteomes" id="UP001292094">
    <property type="component" value="Unassembled WGS sequence"/>
</dbReference>
<feature type="transmembrane region" description="Helical" evidence="8">
    <location>
        <begin position="863"/>
        <end position="889"/>
    </location>
</feature>
<evidence type="ECO:0000256" key="4">
    <source>
        <dbReference type="ARBA" id="ARBA00023136"/>
    </source>
</evidence>
<dbReference type="Gene3D" id="2.70.170.10">
    <property type="entry name" value="Neurotransmitter-gated ion-channel ligand-binding domain"/>
    <property type="match status" value="1"/>
</dbReference>
<dbReference type="SUPFAM" id="SSF90112">
    <property type="entry name" value="Neurotransmitter-gated ion-channel transmembrane pore"/>
    <property type="match status" value="1"/>
</dbReference>
<keyword evidence="5 6" id="KW-1015">Disulfide bond</keyword>
<dbReference type="GO" id="GO:0004888">
    <property type="term" value="F:transmembrane signaling receptor activity"/>
    <property type="evidence" value="ECO:0007669"/>
    <property type="project" value="InterPro"/>
</dbReference>
<accession>A0AAE1PGX9</accession>
<feature type="transmembrane region" description="Helical" evidence="8">
    <location>
        <begin position="783"/>
        <end position="801"/>
    </location>
</feature>
<evidence type="ECO:0000256" key="8">
    <source>
        <dbReference type="SAM" id="Phobius"/>
    </source>
</evidence>
<dbReference type="PROSITE" id="PS01209">
    <property type="entry name" value="LDLRA_1"/>
    <property type="match status" value="1"/>
</dbReference>
<dbReference type="Gene3D" id="1.20.58.390">
    <property type="entry name" value="Neurotransmitter-gated ion-channel transmembrane domain"/>
    <property type="match status" value="1"/>
</dbReference>
<feature type="region of interest" description="Disordered" evidence="7">
    <location>
        <begin position="829"/>
        <end position="852"/>
    </location>
</feature>
<evidence type="ECO:0000259" key="9">
    <source>
        <dbReference type="SMART" id="SM00159"/>
    </source>
</evidence>
<dbReference type="EMBL" id="JAWZYT010001955">
    <property type="protein sequence ID" value="KAK4307898.1"/>
    <property type="molecule type" value="Genomic_DNA"/>
</dbReference>
<dbReference type="Pfam" id="PF02931">
    <property type="entry name" value="Neur_chan_LBD"/>
    <property type="match status" value="1"/>
</dbReference>
<reference evidence="10" key="1">
    <citation type="submission" date="2023-11" db="EMBL/GenBank/DDBJ databases">
        <title>Genome assemblies of two species of porcelain crab, Petrolisthes cinctipes and Petrolisthes manimaculis (Anomura: Porcellanidae).</title>
        <authorList>
            <person name="Angst P."/>
        </authorList>
    </citation>
    <scope>NUCLEOTIDE SEQUENCE</scope>
    <source>
        <strain evidence="10">PB745_02</strain>
        <tissue evidence="10">Gill</tissue>
    </source>
</reference>
<dbReference type="CDD" id="cd00112">
    <property type="entry name" value="LDLa"/>
    <property type="match status" value="1"/>
</dbReference>
<dbReference type="InterPro" id="IPR036734">
    <property type="entry name" value="Neur_chan_lig-bd_sf"/>
</dbReference>
<protein>
    <recommendedName>
        <fullName evidence="9">Pentraxin (PTX) domain-containing protein</fullName>
    </recommendedName>
</protein>
<dbReference type="Pfam" id="PF02932">
    <property type="entry name" value="Neur_chan_memb"/>
    <property type="match status" value="1"/>
</dbReference>
<feature type="domain" description="Pentraxin (PTX)" evidence="9">
    <location>
        <begin position="34"/>
        <end position="213"/>
    </location>
</feature>
<feature type="transmembrane region" description="Helical" evidence="8">
    <location>
        <begin position="753"/>
        <end position="771"/>
    </location>
</feature>
<dbReference type="Gene3D" id="4.10.400.10">
    <property type="entry name" value="Low-density Lipoprotein Receptor"/>
    <property type="match status" value="1"/>
</dbReference>
<dbReference type="SUPFAM" id="SSF49899">
    <property type="entry name" value="Concanavalin A-like lectins/glucanases"/>
    <property type="match status" value="1"/>
</dbReference>
<feature type="disulfide bond" evidence="6">
    <location>
        <begin position="477"/>
        <end position="489"/>
    </location>
</feature>
<evidence type="ECO:0000256" key="1">
    <source>
        <dbReference type="ARBA" id="ARBA00004141"/>
    </source>
</evidence>
<feature type="transmembrane region" description="Helical" evidence="8">
    <location>
        <begin position="719"/>
        <end position="741"/>
    </location>
</feature>
<keyword evidence="3 8" id="KW-1133">Transmembrane helix</keyword>
<dbReference type="InterPro" id="IPR006029">
    <property type="entry name" value="Neurotrans-gated_channel_TM"/>
</dbReference>
<evidence type="ECO:0000313" key="11">
    <source>
        <dbReference type="Proteomes" id="UP001292094"/>
    </source>
</evidence>
<organism evidence="10 11">
    <name type="scientific">Petrolisthes manimaculis</name>
    <dbReference type="NCBI Taxonomy" id="1843537"/>
    <lineage>
        <taxon>Eukaryota</taxon>
        <taxon>Metazoa</taxon>
        <taxon>Ecdysozoa</taxon>
        <taxon>Arthropoda</taxon>
        <taxon>Crustacea</taxon>
        <taxon>Multicrustacea</taxon>
        <taxon>Malacostraca</taxon>
        <taxon>Eumalacostraca</taxon>
        <taxon>Eucarida</taxon>
        <taxon>Decapoda</taxon>
        <taxon>Pleocyemata</taxon>
        <taxon>Anomura</taxon>
        <taxon>Galatheoidea</taxon>
        <taxon>Porcellanidae</taxon>
        <taxon>Petrolisthes</taxon>
    </lineage>
</organism>
<dbReference type="SMART" id="SM00159">
    <property type="entry name" value="PTX"/>
    <property type="match status" value="1"/>
</dbReference>
<dbReference type="InterPro" id="IPR006202">
    <property type="entry name" value="Neur_chan_lig-bd"/>
</dbReference>
<dbReference type="AlphaFoldDB" id="A0AAE1PGX9"/>
<evidence type="ECO:0000256" key="2">
    <source>
        <dbReference type="ARBA" id="ARBA00022692"/>
    </source>
</evidence>
<dbReference type="SMART" id="SM00192">
    <property type="entry name" value="LDLa"/>
    <property type="match status" value="1"/>
</dbReference>
<keyword evidence="2 8" id="KW-0812">Transmembrane</keyword>
<dbReference type="SUPFAM" id="SSF57424">
    <property type="entry name" value="LDL receptor-like module"/>
    <property type="match status" value="1"/>
</dbReference>
<evidence type="ECO:0000256" key="7">
    <source>
        <dbReference type="SAM" id="MobiDB-lite"/>
    </source>
</evidence>
<evidence type="ECO:0000256" key="5">
    <source>
        <dbReference type="ARBA" id="ARBA00023157"/>
    </source>
</evidence>
<dbReference type="Gene3D" id="2.60.120.200">
    <property type="match status" value="1"/>
</dbReference>
<keyword evidence="11" id="KW-1185">Reference proteome</keyword>
<feature type="compositionally biased region" description="Low complexity" evidence="7">
    <location>
        <begin position="842"/>
        <end position="851"/>
    </location>
</feature>
<name>A0AAE1PGX9_9EUCA</name>
<keyword evidence="4 8" id="KW-0472">Membrane</keyword>
<feature type="disulfide bond" evidence="6">
    <location>
        <begin position="496"/>
        <end position="511"/>
    </location>
</feature>
<evidence type="ECO:0000256" key="6">
    <source>
        <dbReference type="PROSITE-ProRule" id="PRU00124"/>
    </source>
</evidence>
<feature type="disulfide bond" evidence="6">
    <location>
        <begin position="484"/>
        <end position="502"/>
    </location>
</feature>
<dbReference type="GO" id="GO:0016020">
    <property type="term" value="C:membrane"/>
    <property type="evidence" value="ECO:0007669"/>
    <property type="project" value="UniProtKB-SubCell"/>
</dbReference>
<dbReference type="InterPro" id="IPR001759">
    <property type="entry name" value="PTX_dom"/>
</dbReference>
<proteinExistence type="predicted"/>